<dbReference type="AlphaFoldDB" id="A0A150J6G9"/>
<accession>A0A150J6G9</accession>
<comment type="caution">
    <text evidence="2">The sequence shown here is derived from an EMBL/GenBank/DDBJ whole genome shotgun (WGS) entry which is preliminary data.</text>
</comment>
<gene>
    <name evidence="2" type="ORF">AN188_01574</name>
</gene>
<evidence type="ECO:0000313" key="2">
    <source>
        <dbReference type="EMBL" id="KYC52554.1"/>
    </source>
</evidence>
<dbReference type="Pfam" id="PF26400">
    <property type="entry name" value="DUF8098"/>
    <property type="match status" value="1"/>
</dbReference>
<evidence type="ECO:0000259" key="1">
    <source>
        <dbReference type="Pfam" id="PF26400"/>
    </source>
</evidence>
<organism evidence="2 3">
    <name type="scientific">Candidatus Methanofastidiosum methylothiophilum</name>
    <dbReference type="NCBI Taxonomy" id="1705564"/>
    <lineage>
        <taxon>Archaea</taxon>
        <taxon>Methanobacteriati</taxon>
        <taxon>Methanobacteriota</taxon>
        <taxon>Stenosarchaea group</taxon>
        <taxon>Candidatus Methanofastidiosia</taxon>
        <taxon>Candidatus Methanofastidiosales</taxon>
        <taxon>Candidatus Methanofastidiosaceae</taxon>
        <taxon>Candidatus Methanofastidiosum</taxon>
    </lineage>
</organism>
<evidence type="ECO:0000313" key="3">
    <source>
        <dbReference type="Proteomes" id="UP000092420"/>
    </source>
</evidence>
<dbReference type="Proteomes" id="UP000092420">
    <property type="component" value="Unassembled WGS sequence"/>
</dbReference>
<reference evidence="2 3" key="1">
    <citation type="journal article" date="2016" name="ISME J.">
        <title>Chasing the elusive Euryarchaeota class WSA2: genomes reveal a uniquely fastidious methyl-reducing methanogen.</title>
        <authorList>
            <person name="Nobu M.K."/>
            <person name="Narihiro T."/>
            <person name="Kuroda K."/>
            <person name="Mei R."/>
            <person name="Liu W.T."/>
        </authorList>
    </citation>
    <scope>NUCLEOTIDE SEQUENCE [LARGE SCALE GENOMIC DNA]</scope>
    <source>
        <strain evidence="2">ADurb1013_Bin02101</strain>
    </source>
</reference>
<name>A0A150J6G9_9EURY</name>
<protein>
    <recommendedName>
        <fullName evidence="1">DUF8098 domain-containing protein</fullName>
    </recommendedName>
</protein>
<dbReference type="InterPro" id="IPR058411">
    <property type="entry name" value="DUF8098"/>
</dbReference>
<feature type="domain" description="DUF8098" evidence="1">
    <location>
        <begin position="116"/>
        <end position="289"/>
    </location>
</feature>
<dbReference type="EMBL" id="LNJB01000041">
    <property type="protein sequence ID" value="KYC52554.1"/>
    <property type="molecule type" value="Genomic_DNA"/>
</dbReference>
<accession>A0A150JEL9</accession>
<proteinExistence type="predicted"/>
<sequence>MVSPVNFNTFPEEDFIKFALDSLLANIRDSTERKYLTKTRLVKFIVFIAEKLNYTNLTYGWYRHGFYSPLAEAILNKKHVNSLSDYVSSDVKSKPEERLAIDRIINDYKGIFMKPREQFYDWVYKNKCPKEYKPLYKNNIQTVEFINKVIDSIKKDSYESSINSKIENAITDYYNSLHHVKDEEILQAFCDFTDIFESMMLGLRNNKNRSKAAGYMGKLKEIQDRLYTYLTPYTDTLTGPKKEEEIKRFTEKSKSEVARIRKELQDLESDLRKENLWPSYEEMLSYTEELSKDLKPEELKKLERMMLS</sequence>